<gene>
    <name evidence="2" type="ORF">N1032_07485</name>
</gene>
<reference evidence="2" key="1">
    <citation type="submission" date="2022-08" db="EMBL/GenBank/DDBJ databases">
        <authorList>
            <person name="Deng Y."/>
            <person name="Han X.-F."/>
            <person name="Zhang Y.-Q."/>
        </authorList>
    </citation>
    <scope>NUCLEOTIDE SEQUENCE</scope>
    <source>
        <strain evidence="2">CPCC 203386</strain>
    </source>
</reference>
<protein>
    <submittedName>
        <fullName evidence="2">Uncharacterized protein</fullName>
    </submittedName>
</protein>
<name>A0ABT2H0W6_9MICO</name>
<sequence>MRQGACRAAPGSRQPTALKDLLGRPDGESHDSEVLRWGDLEAWMPAGRVGELSLPISARSVEQLLDGARASGRHHFVWHPVSGVTVVEFEGPVSVCRSDEQCLLLWRRLVHDRQRHIMARVAPGGGTPSISRARRRPRLRWAAVMAIDHYCDEHSLAEHESERLHRFLVESAADARVRASVDRVLRRHPALA</sequence>
<evidence type="ECO:0000313" key="3">
    <source>
        <dbReference type="Proteomes" id="UP001165586"/>
    </source>
</evidence>
<proteinExistence type="predicted"/>
<feature type="compositionally biased region" description="Basic and acidic residues" evidence="1">
    <location>
        <begin position="21"/>
        <end position="30"/>
    </location>
</feature>
<dbReference type="EMBL" id="JANLCJ010000002">
    <property type="protein sequence ID" value="MCS5733578.1"/>
    <property type="molecule type" value="Genomic_DNA"/>
</dbReference>
<organism evidence="2 3">
    <name type="scientific">Herbiconiux daphne</name>
    <dbReference type="NCBI Taxonomy" id="2970914"/>
    <lineage>
        <taxon>Bacteria</taxon>
        <taxon>Bacillati</taxon>
        <taxon>Actinomycetota</taxon>
        <taxon>Actinomycetes</taxon>
        <taxon>Micrococcales</taxon>
        <taxon>Microbacteriaceae</taxon>
        <taxon>Herbiconiux</taxon>
    </lineage>
</organism>
<accession>A0ABT2H0W6</accession>
<feature type="region of interest" description="Disordered" evidence="1">
    <location>
        <begin position="1"/>
        <end position="30"/>
    </location>
</feature>
<dbReference type="Proteomes" id="UP001165586">
    <property type="component" value="Unassembled WGS sequence"/>
</dbReference>
<evidence type="ECO:0000313" key="2">
    <source>
        <dbReference type="EMBL" id="MCS5733578.1"/>
    </source>
</evidence>
<dbReference type="RefSeq" id="WP_259538398.1">
    <property type="nucleotide sequence ID" value="NZ_JANLCJ010000002.1"/>
</dbReference>
<evidence type="ECO:0000256" key="1">
    <source>
        <dbReference type="SAM" id="MobiDB-lite"/>
    </source>
</evidence>
<keyword evidence="3" id="KW-1185">Reference proteome</keyword>
<comment type="caution">
    <text evidence="2">The sequence shown here is derived from an EMBL/GenBank/DDBJ whole genome shotgun (WGS) entry which is preliminary data.</text>
</comment>